<dbReference type="GO" id="GO:0005829">
    <property type="term" value="C:cytosol"/>
    <property type="evidence" value="ECO:0007669"/>
    <property type="project" value="TreeGrafter"/>
</dbReference>
<evidence type="ECO:0000256" key="1">
    <source>
        <dbReference type="ARBA" id="ARBA00022793"/>
    </source>
</evidence>
<dbReference type="GO" id="GO:0016831">
    <property type="term" value="F:carboxy-lyase activity"/>
    <property type="evidence" value="ECO:0007669"/>
    <property type="project" value="UniProtKB-KW"/>
</dbReference>
<dbReference type="InterPro" id="IPR032465">
    <property type="entry name" value="ACMSD"/>
</dbReference>
<gene>
    <name evidence="6" type="ORF">QBC36DRAFT_178666</name>
</gene>
<dbReference type="GO" id="GO:0016787">
    <property type="term" value="F:hydrolase activity"/>
    <property type="evidence" value="ECO:0007669"/>
    <property type="project" value="InterPro"/>
</dbReference>
<evidence type="ECO:0000259" key="5">
    <source>
        <dbReference type="Pfam" id="PF04909"/>
    </source>
</evidence>
<feature type="region of interest" description="Disordered" evidence="4">
    <location>
        <begin position="1"/>
        <end position="32"/>
    </location>
</feature>
<keyword evidence="1 3" id="KW-0210">Decarboxylase</keyword>
<evidence type="ECO:0000256" key="3">
    <source>
        <dbReference type="RuleBase" id="RU366045"/>
    </source>
</evidence>
<accession>A0AAN7ABY5</accession>
<dbReference type="Pfam" id="PF04909">
    <property type="entry name" value="Amidohydro_2"/>
    <property type="match status" value="1"/>
</dbReference>
<name>A0AAN7ABY5_9PEZI</name>
<protein>
    <submittedName>
        <fullName evidence="6">Uracil-5-carboxylate decarboxylase</fullName>
    </submittedName>
</protein>
<proteinExistence type="inferred from homology"/>
<feature type="compositionally biased region" description="Low complexity" evidence="4">
    <location>
        <begin position="17"/>
        <end position="28"/>
    </location>
</feature>
<evidence type="ECO:0000256" key="2">
    <source>
        <dbReference type="ARBA" id="ARBA00023239"/>
    </source>
</evidence>
<reference evidence="6" key="2">
    <citation type="submission" date="2023-05" db="EMBL/GenBank/DDBJ databases">
        <authorList>
            <consortium name="Lawrence Berkeley National Laboratory"/>
            <person name="Steindorff A."/>
            <person name="Hensen N."/>
            <person name="Bonometti L."/>
            <person name="Westerberg I."/>
            <person name="Brannstrom I.O."/>
            <person name="Guillou S."/>
            <person name="Cros-Aarteil S."/>
            <person name="Calhoun S."/>
            <person name="Haridas S."/>
            <person name="Kuo A."/>
            <person name="Mondo S."/>
            <person name="Pangilinan J."/>
            <person name="Riley R."/>
            <person name="Labutti K."/>
            <person name="Andreopoulos B."/>
            <person name="Lipzen A."/>
            <person name="Chen C."/>
            <person name="Yanf M."/>
            <person name="Daum C."/>
            <person name="Ng V."/>
            <person name="Clum A."/>
            <person name="Ohm R."/>
            <person name="Martin F."/>
            <person name="Silar P."/>
            <person name="Natvig D."/>
            <person name="Lalanne C."/>
            <person name="Gautier V."/>
            <person name="Ament-Velasquez S.L."/>
            <person name="Kruys A."/>
            <person name="Hutchinson M.I."/>
            <person name="Powell A.J."/>
            <person name="Barry K."/>
            <person name="Miller A.N."/>
            <person name="Grigoriev I.V."/>
            <person name="Debuchy R."/>
            <person name="Gladieux P."/>
            <person name="Thoren M.H."/>
            <person name="Johannesson H."/>
        </authorList>
    </citation>
    <scope>NUCLEOTIDE SEQUENCE</scope>
    <source>
        <strain evidence="6">CBS 892.96</strain>
    </source>
</reference>
<dbReference type="PANTHER" id="PTHR21240">
    <property type="entry name" value="2-AMINO-3-CARBOXYLMUCONATE-6-SEMIALDEHYDE DECARBOXYLASE"/>
    <property type="match status" value="1"/>
</dbReference>
<reference evidence="6" key="1">
    <citation type="journal article" date="2023" name="Mol. Phylogenet. Evol.">
        <title>Genome-scale phylogeny and comparative genomics of the fungal order Sordariales.</title>
        <authorList>
            <person name="Hensen N."/>
            <person name="Bonometti L."/>
            <person name="Westerberg I."/>
            <person name="Brannstrom I.O."/>
            <person name="Guillou S."/>
            <person name="Cros-Aarteil S."/>
            <person name="Calhoun S."/>
            <person name="Haridas S."/>
            <person name="Kuo A."/>
            <person name="Mondo S."/>
            <person name="Pangilinan J."/>
            <person name="Riley R."/>
            <person name="LaButti K."/>
            <person name="Andreopoulos B."/>
            <person name="Lipzen A."/>
            <person name="Chen C."/>
            <person name="Yan M."/>
            <person name="Daum C."/>
            <person name="Ng V."/>
            <person name="Clum A."/>
            <person name="Steindorff A."/>
            <person name="Ohm R.A."/>
            <person name="Martin F."/>
            <person name="Silar P."/>
            <person name="Natvig D.O."/>
            <person name="Lalanne C."/>
            <person name="Gautier V."/>
            <person name="Ament-Velasquez S.L."/>
            <person name="Kruys A."/>
            <person name="Hutchinson M.I."/>
            <person name="Powell A.J."/>
            <person name="Barry K."/>
            <person name="Miller A.N."/>
            <person name="Grigoriev I.V."/>
            <person name="Debuchy R."/>
            <person name="Gladieux P."/>
            <person name="Hiltunen Thoren M."/>
            <person name="Johannesson H."/>
        </authorList>
    </citation>
    <scope>NUCLEOTIDE SEQUENCE</scope>
    <source>
        <strain evidence="6">CBS 892.96</strain>
    </source>
</reference>
<feature type="domain" description="Amidohydrolase-related" evidence="5">
    <location>
        <begin position="137"/>
        <end position="408"/>
    </location>
</feature>
<evidence type="ECO:0000313" key="7">
    <source>
        <dbReference type="Proteomes" id="UP001302321"/>
    </source>
</evidence>
<evidence type="ECO:0000256" key="4">
    <source>
        <dbReference type="SAM" id="MobiDB-lite"/>
    </source>
</evidence>
<dbReference type="Proteomes" id="UP001302321">
    <property type="component" value="Unassembled WGS sequence"/>
</dbReference>
<keyword evidence="7" id="KW-1185">Reference proteome</keyword>
<evidence type="ECO:0000313" key="6">
    <source>
        <dbReference type="EMBL" id="KAK4180052.1"/>
    </source>
</evidence>
<dbReference type="Gene3D" id="3.20.20.140">
    <property type="entry name" value="Metal-dependent hydrolases"/>
    <property type="match status" value="1"/>
</dbReference>
<sequence>MPTNKKKESKQPPQGEPSNSTASSPSTPQDKQPIIVDIHTHMYPPSYIKLLQSRDTIPLIRSFPGQPDPRLVLLPSEVPLLSNPSPSQPPGRPLTDAYTSLDAKIAFMDKHNISISVLSLANPWLEFLSSSPDPNSAVQPAIQINAEFEYWCQKHPGRLYFFGCLPLHPEETVQVFVAAQTLKRTLRHCRGVIVGTNGLGKGLDDPDMLVVFGQLQELDLPVFLHPHYGLPNEVFGERAEKGEYGHVLSLGLGFPMETTVAVARMYLAGVFDKYPNLKVILAHGGGTLPFLAGRIESCVRHDAYLYAKEKESGKKRRSIWEVLKSQIYLDAVVYSEVGLKAAIAASGEGGVERVMFGTDHPFFPPLEEGEEEWGSVAMNKEAAEKALGEGSKEAEMVLGGNAVEILRLGEDCLP</sequence>
<organism evidence="6 7">
    <name type="scientific">Triangularia setosa</name>
    <dbReference type="NCBI Taxonomy" id="2587417"/>
    <lineage>
        <taxon>Eukaryota</taxon>
        <taxon>Fungi</taxon>
        <taxon>Dikarya</taxon>
        <taxon>Ascomycota</taxon>
        <taxon>Pezizomycotina</taxon>
        <taxon>Sordariomycetes</taxon>
        <taxon>Sordariomycetidae</taxon>
        <taxon>Sordariales</taxon>
        <taxon>Podosporaceae</taxon>
        <taxon>Triangularia</taxon>
    </lineage>
</organism>
<dbReference type="EMBL" id="MU866105">
    <property type="protein sequence ID" value="KAK4180052.1"/>
    <property type="molecule type" value="Genomic_DNA"/>
</dbReference>
<feature type="compositionally biased region" description="Basic and acidic residues" evidence="4">
    <location>
        <begin position="1"/>
        <end position="10"/>
    </location>
</feature>
<dbReference type="InterPro" id="IPR006680">
    <property type="entry name" value="Amidohydro-rel"/>
</dbReference>
<comment type="similarity">
    <text evidence="3">Belongs to the metallo-dependent hydrolases superfamily.</text>
</comment>
<dbReference type="FunFam" id="3.20.20.140:FF:000055">
    <property type="entry name" value="Uracil-5-carboxylate decarboxylase"/>
    <property type="match status" value="1"/>
</dbReference>
<keyword evidence="2 3" id="KW-0456">Lyase</keyword>
<dbReference type="AlphaFoldDB" id="A0AAN7ABY5"/>
<dbReference type="SUPFAM" id="SSF51556">
    <property type="entry name" value="Metallo-dependent hydrolases"/>
    <property type="match status" value="1"/>
</dbReference>
<dbReference type="InterPro" id="IPR032466">
    <property type="entry name" value="Metal_Hydrolase"/>
</dbReference>
<dbReference type="GO" id="GO:0019748">
    <property type="term" value="P:secondary metabolic process"/>
    <property type="evidence" value="ECO:0007669"/>
    <property type="project" value="TreeGrafter"/>
</dbReference>
<dbReference type="PANTHER" id="PTHR21240:SF28">
    <property type="entry name" value="ISO-OROTATE DECARBOXYLASE (EUROFUNG)"/>
    <property type="match status" value="1"/>
</dbReference>
<comment type="caution">
    <text evidence="6">The sequence shown here is derived from an EMBL/GenBank/DDBJ whole genome shotgun (WGS) entry which is preliminary data.</text>
</comment>